<gene>
    <name evidence="2" type="ORF">FZC79_02880</name>
</gene>
<accession>A0A5D4KM05</accession>
<dbReference type="Proteomes" id="UP000323317">
    <property type="component" value="Unassembled WGS sequence"/>
</dbReference>
<protein>
    <submittedName>
        <fullName evidence="2">DUF1360 domain-containing protein</fullName>
    </submittedName>
</protein>
<proteinExistence type="predicted"/>
<evidence type="ECO:0000256" key="1">
    <source>
        <dbReference type="SAM" id="Phobius"/>
    </source>
</evidence>
<organism evidence="2 3">
    <name type="scientific">Rossellomorea vietnamensis</name>
    <dbReference type="NCBI Taxonomy" id="218284"/>
    <lineage>
        <taxon>Bacteria</taxon>
        <taxon>Bacillati</taxon>
        <taxon>Bacillota</taxon>
        <taxon>Bacilli</taxon>
        <taxon>Bacillales</taxon>
        <taxon>Bacillaceae</taxon>
        <taxon>Rossellomorea</taxon>
    </lineage>
</organism>
<dbReference type="Pfam" id="PF07098">
    <property type="entry name" value="DUF1360"/>
    <property type="match status" value="1"/>
</dbReference>
<keyword evidence="1" id="KW-0472">Membrane</keyword>
<evidence type="ECO:0000313" key="3">
    <source>
        <dbReference type="Proteomes" id="UP000323317"/>
    </source>
</evidence>
<feature type="transmembrane region" description="Helical" evidence="1">
    <location>
        <begin position="86"/>
        <end position="107"/>
    </location>
</feature>
<dbReference type="AlphaFoldDB" id="A0A5D4KM05"/>
<reference evidence="2 3" key="1">
    <citation type="submission" date="2019-08" db="EMBL/GenBank/DDBJ databases">
        <title>Bacillus genomes from the desert of Cuatro Cienegas, Coahuila.</title>
        <authorList>
            <person name="Olmedo-Alvarez G."/>
        </authorList>
    </citation>
    <scope>NUCLEOTIDE SEQUENCE [LARGE SCALE GENOMIC DNA]</scope>
    <source>
        <strain evidence="2 3">CH40_1T</strain>
    </source>
</reference>
<comment type="caution">
    <text evidence="2">The sequence shown here is derived from an EMBL/GenBank/DDBJ whole genome shotgun (WGS) entry which is preliminary data.</text>
</comment>
<dbReference type="InterPro" id="IPR010773">
    <property type="entry name" value="Mycophage_PG1_Gp7"/>
</dbReference>
<keyword evidence="1" id="KW-1133">Transmembrane helix</keyword>
<name>A0A5D4KM05_9BACI</name>
<dbReference type="EMBL" id="VTEH01000001">
    <property type="protein sequence ID" value="TYR77775.1"/>
    <property type="molecule type" value="Genomic_DNA"/>
</dbReference>
<dbReference type="RefSeq" id="WP_148945362.1">
    <property type="nucleotide sequence ID" value="NZ_JBNIKK010000002.1"/>
</dbReference>
<keyword evidence="1" id="KW-0812">Transmembrane</keyword>
<sequence>MDLTFMQMAVLGVAVFRLTHLIVYDKITEFLRAPFFEEEEEKDKSGNVDVYLVPKNWIGELLSCHWCTGIWAAGGLYGLYFFFPGIAYPLITILAAAGVASIIETLIQKWIS</sequence>
<evidence type="ECO:0000313" key="2">
    <source>
        <dbReference type="EMBL" id="TYR77775.1"/>
    </source>
</evidence>